<evidence type="ECO:0000259" key="2">
    <source>
        <dbReference type="Pfam" id="PF03372"/>
    </source>
</evidence>
<feature type="chain" id="PRO_5040335725" description="Endonuclease/exonuclease/phosphatase domain-containing protein" evidence="1">
    <location>
        <begin position="22"/>
        <end position="230"/>
    </location>
</feature>
<evidence type="ECO:0000256" key="1">
    <source>
        <dbReference type="SAM" id="SignalP"/>
    </source>
</evidence>
<reference evidence="3" key="2">
    <citation type="submission" date="2022-10" db="EMBL/GenBank/DDBJ databases">
        <authorList>
            <consortium name="ENA_rothamsted_submissions"/>
            <consortium name="culmorum"/>
            <person name="King R."/>
        </authorList>
    </citation>
    <scope>NUCLEOTIDE SEQUENCE</scope>
</reference>
<dbReference type="PANTHER" id="PTHR33395:SF22">
    <property type="entry name" value="REVERSE TRANSCRIPTASE DOMAIN-CONTAINING PROTEIN"/>
    <property type="match status" value="1"/>
</dbReference>
<dbReference type="OrthoDB" id="7791090at2759"/>
<dbReference type="Gene3D" id="3.60.10.10">
    <property type="entry name" value="Endonuclease/exonuclease/phosphatase"/>
    <property type="match status" value="1"/>
</dbReference>
<evidence type="ECO:0000313" key="4">
    <source>
        <dbReference type="Proteomes" id="UP001153620"/>
    </source>
</evidence>
<proteinExistence type="predicted"/>
<dbReference type="GO" id="GO:0061343">
    <property type="term" value="P:cell adhesion involved in heart morphogenesis"/>
    <property type="evidence" value="ECO:0007669"/>
    <property type="project" value="TreeGrafter"/>
</dbReference>
<organism evidence="3 4">
    <name type="scientific">Chironomus riparius</name>
    <dbReference type="NCBI Taxonomy" id="315576"/>
    <lineage>
        <taxon>Eukaryota</taxon>
        <taxon>Metazoa</taxon>
        <taxon>Ecdysozoa</taxon>
        <taxon>Arthropoda</taxon>
        <taxon>Hexapoda</taxon>
        <taxon>Insecta</taxon>
        <taxon>Pterygota</taxon>
        <taxon>Neoptera</taxon>
        <taxon>Endopterygota</taxon>
        <taxon>Diptera</taxon>
        <taxon>Nematocera</taxon>
        <taxon>Chironomoidea</taxon>
        <taxon>Chironomidae</taxon>
        <taxon>Chironominae</taxon>
        <taxon>Chironomus</taxon>
    </lineage>
</organism>
<name>A0A9N9S9M5_9DIPT</name>
<dbReference type="PANTHER" id="PTHR33395">
    <property type="entry name" value="TRANSCRIPTASE, PUTATIVE-RELATED-RELATED"/>
    <property type="match status" value="1"/>
</dbReference>
<evidence type="ECO:0000313" key="3">
    <source>
        <dbReference type="EMBL" id="CAG9811324.1"/>
    </source>
</evidence>
<dbReference type="GO" id="GO:0031012">
    <property type="term" value="C:extracellular matrix"/>
    <property type="evidence" value="ECO:0007669"/>
    <property type="project" value="TreeGrafter"/>
</dbReference>
<feature type="signal peptide" evidence="1">
    <location>
        <begin position="1"/>
        <end position="21"/>
    </location>
</feature>
<dbReference type="EMBL" id="OU895880">
    <property type="protein sequence ID" value="CAG9811324.1"/>
    <property type="molecule type" value="Genomic_DNA"/>
</dbReference>
<reference evidence="3" key="1">
    <citation type="submission" date="2022-01" db="EMBL/GenBank/DDBJ databases">
        <authorList>
            <person name="King R."/>
        </authorList>
    </citation>
    <scope>NUCLEOTIDE SEQUENCE</scope>
</reference>
<dbReference type="GO" id="GO:0007508">
    <property type="term" value="P:larval heart development"/>
    <property type="evidence" value="ECO:0007669"/>
    <property type="project" value="TreeGrafter"/>
</dbReference>
<dbReference type="Pfam" id="PF03372">
    <property type="entry name" value="Exo_endo_phos"/>
    <property type="match status" value="1"/>
</dbReference>
<dbReference type="GO" id="GO:0003824">
    <property type="term" value="F:catalytic activity"/>
    <property type="evidence" value="ECO:0007669"/>
    <property type="project" value="InterPro"/>
</dbReference>
<dbReference type="AlphaFoldDB" id="A0A9N9S9M5"/>
<dbReference type="SUPFAM" id="SSF56219">
    <property type="entry name" value="DNase I-like"/>
    <property type="match status" value="1"/>
</dbReference>
<sequence length="230" mass="26829">MKFKIILILLLVALLAITVEGGGKRRRRYKGRPTRTLIRKKYTTTTTKNPYCLTKNIERFRELSIEKMFDVLCLTETHITEDIPDSKIKINGFNMVQINSHSRRTGGVVIYVKNNLKFIVTTKECSTKAWIITIKIDEYALNITGIYRSPSQKPSEFFQFLDSYIHKNLDCINDNQIIIGDMNLNVAKTQERKIKDYLNILRRHDLIQVITEYTRYDKKNNSSSIIVNNC</sequence>
<dbReference type="Proteomes" id="UP001153620">
    <property type="component" value="Chromosome 4"/>
</dbReference>
<accession>A0A9N9S9M5</accession>
<dbReference type="InterPro" id="IPR005135">
    <property type="entry name" value="Endo/exonuclease/phosphatase"/>
</dbReference>
<dbReference type="InterPro" id="IPR036691">
    <property type="entry name" value="Endo/exonu/phosph_ase_sf"/>
</dbReference>
<gene>
    <name evidence="3" type="ORF">CHIRRI_LOCUS14133</name>
</gene>
<feature type="domain" description="Endonuclease/exonuclease/phosphatase" evidence="2">
    <location>
        <begin position="62"/>
        <end position="185"/>
    </location>
</feature>
<keyword evidence="4" id="KW-1185">Reference proteome</keyword>
<keyword evidence="1" id="KW-0732">Signal</keyword>
<protein>
    <recommendedName>
        <fullName evidence="2">Endonuclease/exonuclease/phosphatase domain-containing protein</fullName>
    </recommendedName>
</protein>